<dbReference type="EMBL" id="QFQB01000066">
    <property type="protein sequence ID" value="PZQ45035.1"/>
    <property type="molecule type" value="Genomic_DNA"/>
</dbReference>
<organism evidence="2 3">
    <name type="scientific">Micavibrio aeruginosavorus</name>
    <dbReference type="NCBI Taxonomy" id="349221"/>
    <lineage>
        <taxon>Bacteria</taxon>
        <taxon>Pseudomonadati</taxon>
        <taxon>Bdellovibrionota</taxon>
        <taxon>Bdellovibrionia</taxon>
        <taxon>Bdellovibrionales</taxon>
        <taxon>Pseudobdellovibrionaceae</taxon>
        <taxon>Micavibrio</taxon>
    </lineage>
</organism>
<comment type="caution">
    <text evidence="2">The sequence shown here is derived from an EMBL/GenBank/DDBJ whole genome shotgun (WGS) entry which is preliminary data.</text>
</comment>
<reference evidence="2 3" key="1">
    <citation type="submission" date="2017-08" db="EMBL/GenBank/DDBJ databases">
        <title>Infants hospitalized years apart are colonized by the same room-sourced microbial strains.</title>
        <authorList>
            <person name="Brooks B."/>
            <person name="Olm M.R."/>
            <person name="Firek B.A."/>
            <person name="Baker R."/>
            <person name="Thomas B.C."/>
            <person name="Morowitz M.J."/>
            <person name="Banfield J.F."/>
        </authorList>
    </citation>
    <scope>NUCLEOTIDE SEQUENCE [LARGE SCALE GENOMIC DNA]</scope>
    <source>
        <strain evidence="2">S2_005_002_R2_29</strain>
    </source>
</reference>
<evidence type="ECO:0000313" key="2">
    <source>
        <dbReference type="EMBL" id="PZQ45035.1"/>
    </source>
</evidence>
<proteinExistence type="predicted"/>
<dbReference type="Proteomes" id="UP000249417">
    <property type="component" value="Unassembled WGS sequence"/>
</dbReference>
<sequence length="139" mass="15851">MKKEFDKSRVNTVTDRRDREIHIDDICRIDFPRSPKLHGKSGVVVEIDTSKAASTVWLEIGDKFGKKKVNILSTYLIRTRLAEDTAEYRRVGDPAPKPKRSSGRYGRYYDASKTNTDIFGTDQGNYAVGDAFMKLFKPD</sequence>
<dbReference type="AlphaFoldDB" id="A0A2W5N2J1"/>
<protein>
    <submittedName>
        <fullName evidence="2">Uncharacterized protein</fullName>
    </submittedName>
</protein>
<gene>
    <name evidence="2" type="ORF">DI551_08710</name>
</gene>
<feature type="region of interest" description="Disordered" evidence="1">
    <location>
        <begin position="87"/>
        <end position="107"/>
    </location>
</feature>
<accession>A0A2W5N2J1</accession>
<name>A0A2W5N2J1_9BACT</name>
<evidence type="ECO:0000313" key="3">
    <source>
        <dbReference type="Proteomes" id="UP000249417"/>
    </source>
</evidence>
<evidence type="ECO:0000256" key="1">
    <source>
        <dbReference type="SAM" id="MobiDB-lite"/>
    </source>
</evidence>